<feature type="transmembrane region" description="Helical" evidence="1">
    <location>
        <begin position="126"/>
        <end position="148"/>
    </location>
</feature>
<evidence type="ECO:0000256" key="1">
    <source>
        <dbReference type="SAM" id="Phobius"/>
    </source>
</evidence>
<keyword evidence="1" id="KW-0472">Membrane</keyword>
<dbReference type="EMBL" id="MHKQ01000013">
    <property type="protein sequence ID" value="OGY94059.1"/>
    <property type="molecule type" value="Genomic_DNA"/>
</dbReference>
<evidence type="ECO:0000313" key="2">
    <source>
        <dbReference type="EMBL" id="OGY94059.1"/>
    </source>
</evidence>
<protein>
    <submittedName>
        <fullName evidence="2">Uncharacterized protein</fullName>
    </submittedName>
</protein>
<dbReference type="AlphaFoldDB" id="A0A1G2BZU4"/>
<feature type="transmembrane region" description="Helical" evidence="1">
    <location>
        <begin position="57"/>
        <end position="77"/>
    </location>
</feature>
<gene>
    <name evidence="2" type="ORF">A2406_00295</name>
</gene>
<evidence type="ECO:0000313" key="3">
    <source>
        <dbReference type="Proteomes" id="UP000177626"/>
    </source>
</evidence>
<organism evidence="2 3">
    <name type="scientific">Candidatus Komeilibacteria bacterium RIFOXYC1_FULL_37_11</name>
    <dbReference type="NCBI Taxonomy" id="1798555"/>
    <lineage>
        <taxon>Bacteria</taxon>
        <taxon>Candidatus Komeiliibacteriota</taxon>
    </lineage>
</organism>
<keyword evidence="1" id="KW-1133">Transmembrane helix</keyword>
<comment type="caution">
    <text evidence="2">The sequence shown here is derived from an EMBL/GenBank/DDBJ whole genome shotgun (WGS) entry which is preliminary data.</text>
</comment>
<feature type="transmembrane region" description="Helical" evidence="1">
    <location>
        <begin position="83"/>
        <end position="105"/>
    </location>
</feature>
<name>A0A1G2BZU4_9BACT</name>
<sequence>MFITPHTSLALWISTRITDPLLAFILGVVSHFVLDIIPHGDEQLGRHIKDKKQRFIYFIKVATVDLALAILLLYFFVAHGPIVNYYVLASAVFGTWIPDFSWIAIEYFKLNKFYWYIVYHERVHRLINWQYSIVYGVPFQIIVTLSVLKISF</sequence>
<accession>A0A1G2BZU4</accession>
<proteinExistence type="predicted"/>
<dbReference type="Proteomes" id="UP000177626">
    <property type="component" value="Unassembled WGS sequence"/>
</dbReference>
<reference evidence="2 3" key="1">
    <citation type="journal article" date="2016" name="Nat. Commun.">
        <title>Thousands of microbial genomes shed light on interconnected biogeochemical processes in an aquifer system.</title>
        <authorList>
            <person name="Anantharaman K."/>
            <person name="Brown C.T."/>
            <person name="Hug L.A."/>
            <person name="Sharon I."/>
            <person name="Castelle C.J."/>
            <person name="Probst A.J."/>
            <person name="Thomas B.C."/>
            <person name="Singh A."/>
            <person name="Wilkins M.J."/>
            <person name="Karaoz U."/>
            <person name="Brodie E.L."/>
            <person name="Williams K.H."/>
            <person name="Hubbard S.S."/>
            <person name="Banfield J.F."/>
        </authorList>
    </citation>
    <scope>NUCLEOTIDE SEQUENCE [LARGE SCALE GENOMIC DNA]</scope>
</reference>
<keyword evidence="1" id="KW-0812">Transmembrane</keyword>